<organism evidence="11 12">
    <name type="scientific">Simiduia curdlanivorans</name>
    <dbReference type="NCBI Taxonomy" id="1492769"/>
    <lineage>
        <taxon>Bacteria</taxon>
        <taxon>Pseudomonadati</taxon>
        <taxon>Pseudomonadota</taxon>
        <taxon>Gammaproteobacteria</taxon>
        <taxon>Cellvibrionales</taxon>
        <taxon>Cellvibrionaceae</taxon>
        <taxon>Simiduia</taxon>
    </lineage>
</organism>
<keyword evidence="5 9" id="KW-0812">Transmembrane</keyword>
<dbReference type="Pfam" id="PF00795">
    <property type="entry name" value="CN_hydrolase"/>
    <property type="match status" value="1"/>
</dbReference>
<feature type="transmembrane region" description="Helical" evidence="9">
    <location>
        <begin position="59"/>
        <end position="79"/>
    </location>
</feature>
<gene>
    <name evidence="9 11" type="primary">lnt</name>
    <name evidence="11" type="ORF">ACFOX3_14485</name>
</gene>
<evidence type="ECO:0000256" key="3">
    <source>
        <dbReference type="ARBA" id="ARBA00022475"/>
    </source>
</evidence>
<keyword evidence="3 9" id="KW-1003">Cell membrane</keyword>
<dbReference type="Proteomes" id="UP001595840">
    <property type="component" value="Unassembled WGS sequence"/>
</dbReference>
<dbReference type="SUPFAM" id="SSF56317">
    <property type="entry name" value="Carbon-nitrogen hydrolase"/>
    <property type="match status" value="1"/>
</dbReference>
<proteinExistence type="inferred from homology"/>
<dbReference type="EC" id="2.3.1.269" evidence="9"/>
<evidence type="ECO:0000256" key="4">
    <source>
        <dbReference type="ARBA" id="ARBA00022679"/>
    </source>
</evidence>
<evidence type="ECO:0000256" key="6">
    <source>
        <dbReference type="ARBA" id="ARBA00022989"/>
    </source>
</evidence>
<dbReference type="Gene3D" id="3.60.110.10">
    <property type="entry name" value="Carbon-nitrogen hydrolase"/>
    <property type="match status" value="1"/>
</dbReference>
<keyword evidence="4 9" id="KW-0808">Transferase</keyword>
<evidence type="ECO:0000313" key="12">
    <source>
        <dbReference type="Proteomes" id="UP001595840"/>
    </source>
</evidence>
<evidence type="ECO:0000256" key="5">
    <source>
        <dbReference type="ARBA" id="ARBA00022692"/>
    </source>
</evidence>
<comment type="function">
    <text evidence="9">Catalyzes the phospholipid dependent N-acylation of the N-terminal cysteine of apolipoprotein, the last step in lipoprotein maturation.</text>
</comment>
<dbReference type="PANTHER" id="PTHR38686">
    <property type="entry name" value="APOLIPOPROTEIN N-ACYLTRANSFERASE"/>
    <property type="match status" value="1"/>
</dbReference>
<dbReference type="GO" id="GO:0016746">
    <property type="term" value="F:acyltransferase activity"/>
    <property type="evidence" value="ECO:0007669"/>
    <property type="project" value="UniProtKB-KW"/>
</dbReference>
<dbReference type="PROSITE" id="PS50263">
    <property type="entry name" value="CN_HYDROLASE"/>
    <property type="match status" value="1"/>
</dbReference>
<comment type="similarity">
    <text evidence="2 9">Belongs to the CN hydrolase family. Apolipoprotein N-acyltransferase subfamily.</text>
</comment>
<reference evidence="12" key="1">
    <citation type="journal article" date="2019" name="Int. J. Syst. Evol. Microbiol.">
        <title>The Global Catalogue of Microorganisms (GCM) 10K type strain sequencing project: providing services to taxonomists for standard genome sequencing and annotation.</title>
        <authorList>
            <consortium name="The Broad Institute Genomics Platform"/>
            <consortium name="The Broad Institute Genome Sequencing Center for Infectious Disease"/>
            <person name="Wu L."/>
            <person name="Ma J."/>
        </authorList>
    </citation>
    <scope>NUCLEOTIDE SEQUENCE [LARGE SCALE GENOMIC DNA]</scope>
    <source>
        <strain evidence="12">CECT 8570</strain>
    </source>
</reference>
<feature type="transmembrane region" description="Helical" evidence="9">
    <location>
        <begin position="479"/>
        <end position="501"/>
    </location>
</feature>
<evidence type="ECO:0000313" key="11">
    <source>
        <dbReference type="EMBL" id="MFC4363519.1"/>
    </source>
</evidence>
<dbReference type="PANTHER" id="PTHR38686:SF1">
    <property type="entry name" value="APOLIPOPROTEIN N-ACYLTRANSFERASE"/>
    <property type="match status" value="1"/>
</dbReference>
<dbReference type="RefSeq" id="WP_290261397.1">
    <property type="nucleotide sequence ID" value="NZ_JAUFQG010000004.1"/>
</dbReference>
<feature type="transmembrane region" description="Helical" evidence="9">
    <location>
        <begin position="119"/>
        <end position="138"/>
    </location>
</feature>
<evidence type="ECO:0000256" key="2">
    <source>
        <dbReference type="ARBA" id="ARBA00010065"/>
    </source>
</evidence>
<accession>A0ABV8V8Y6</accession>
<evidence type="ECO:0000256" key="7">
    <source>
        <dbReference type="ARBA" id="ARBA00023136"/>
    </source>
</evidence>
<evidence type="ECO:0000259" key="10">
    <source>
        <dbReference type="PROSITE" id="PS50263"/>
    </source>
</evidence>
<dbReference type="EMBL" id="JBHSCX010000020">
    <property type="protein sequence ID" value="MFC4363519.1"/>
    <property type="molecule type" value="Genomic_DNA"/>
</dbReference>
<feature type="transmembrane region" description="Helical" evidence="9">
    <location>
        <begin position="30"/>
        <end position="47"/>
    </location>
</feature>
<dbReference type="InterPro" id="IPR045378">
    <property type="entry name" value="LNT_N"/>
</dbReference>
<dbReference type="HAMAP" id="MF_01148">
    <property type="entry name" value="Lnt"/>
    <property type="match status" value="1"/>
</dbReference>
<dbReference type="Pfam" id="PF20154">
    <property type="entry name" value="LNT_N"/>
    <property type="match status" value="1"/>
</dbReference>
<name>A0ABV8V8Y6_9GAMM</name>
<dbReference type="InterPro" id="IPR036526">
    <property type="entry name" value="C-N_Hydrolase_sf"/>
</dbReference>
<keyword evidence="7 9" id="KW-0472">Membrane</keyword>
<protein>
    <recommendedName>
        <fullName evidence="9">Apolipoprotein N-acyltransferase</fullName>
        <shortName evidence="9">ALP N-acyltransferase</shortName>
        <ecNumber evidence="9">2.3.1.269</ecNumber>
    </recommendedName>
</protein>
<keyword evidence="12" id="KW-1185">Reference proteome</keyword>
<evidence type="ECO:0000256" key="9">
    <source>
        <dbReference type="HAMAP-Rule" id="MF_01148"/>
    </source>
</evidence>
<feature type="transmembrane region" description="Helical" evidence="9">
    <location>
        <begin position="85"/>
        <end position="107"/>
    </location>
</feature>
<evidence type="ECO:0000256" key="8">
    <source>
        <dbReference type="ARBA" id="ARBA00023315"/>
    </source>
</evidence>
<feature type="transmembrane region" description="Helical" evidence="9">
    <location>
        <begin position="190"/>
        <end position="208"/>
    </location>
</feature>
<keyword evidence="8 9" id="KW-0012">Acyltransferase</keyword>
<comment type="caution">
    <text evidence="11">The sequence shown here is derived from an EMBL/GenBank/DDBJ whole genome shotgun (WGS) entry which is preliminary data.</text>
</comment>
<dbReference type="NCBIfam" id="TIGR00546">
    <property type="entry name" value="lnt"/>
    <property type="match status" value="1"/>
</dbReference>
<dbReference type="CDD" id="cd07571">
    <property type="entry name" value="ALP_N-acyl_transferase"/>
    <property type="match status" value="1"/>
</dbReference>
<dbReference type="InterPro" id="IPR003010">
    <property type="entry name" value="C-N_Hydrolase"/>
</dbReference>
<comment type="pathway">
    <text evidence="9">Protein modification; lipoprotein biosynthesis (N-acyl transfer).</text>
</comment>
<sequence>MNKALRQTPLFAAALLAGACQPLGLAPFNYWPVAFLGLLSFAAILYYKPTLGFFRTSFAYGIGLYGVGVSWVFVSIHTYGNASVFLGVLLTTLFVVFLGFMFALPFWCWQRFGRPSPQLFLRGFPALWALNEAYRSWIFTGFPWLHIGYGHLETPLAGWAPVLGIFGLGFLLACCAVSLLALIQTTLKQRLVAASLLIGIIAIGGLLAQKQWTQAAGPMKTVAMVQPNIPQEHKWDRDWLEPTYQRLVAQSESLWRADWLIWPEAALPTVLSEAQPFIATMAEQAQATQTALVTGVITDQINSENKNGRHFFVSRYFNSLVVVGQGSGLYHKQRLVPFGEYVPLEAQLRGLIQFFNLPMSVLHKGPSEQAPLMLSGTPIWPAVCYEIVYPDLIASGARQAQAILTVSNDAWFGESLAPIQHLQMAQMRALETGRYVIRATNNGISAIIDERGKITASSKQFVQATLEGEVQPRTGNTPFMSSGSAPILIICGLLLLGLGLISRRKKAPAAE</sequence>
<evidence type="ECO:0000256" key="1">
    <source>
        <dbReference type="ARBA" id="ARBA00004651"/>
    </source>
</evidence>
<comment type="catalytic activity">
    <reaction evidence="9">
        <text>N-terminal S-1,2-diacyl-sn-glyceryl-L-cysteinyl-[lipoprotein] + a glycerophospholipid = N-acyl-S-1,2-diacyl-sn-glyceryl-L-cysteinyl-[lipoprotein] + a 2-acyl-sn-glycero-3-phospholipid + H(+)</text>
        <dbReference type="Rhea" id="RHEA:48228"/>
        <dbReference type="Rhea" id="RHEA-COMP:14681"/>
        <dbReference type="Rhea" id="RHEA-COMP:14684"/>
        <dbReference type="ChEBI" id="CHEBI:15378"/>
        <dbReference type="ChEBI" id="CHEBI:136912"/>
        <dbReference type="ChEBI" id="CHEBI:140656"/>
        <dbReference type="ChEBI" id="CHEBI:140657"/>
        <dbReference type="ChEBI" id="CHEBI:140660"/>
        <dbReference type="EC" id="2.3.1.269"/>
    </reaction>
</comment>
<keyword evidence="6 9" id="KW-1133">Transmembrane helix</keyword>
<feature type="transmembrane region" description="Helical" evidence="9">
    <location>
        <begin position="158"/>
        <end position="183"/>
    </location>
</feature>
<feature type="domain" description="CN hydrolase" evidence="10">
    <location>
        <begin position="225"/>
        <end position="472"/>
    </location>
</feature>
<comment type="subcellular location">
    <subcellularLocation>
        <location evidence="1 9">Cell membrane</location>
        <topology evidence="1 9">Multi-pass membrane protein</topology>
    </subcellularLocation>
</comment>
<dbReference type="InterPro" id="IPR004563">
    <property type="entry name" value="Apolipo_AcylTrfase"/>
</dbReference>
<dbReference type="PROSITE" id="PS51257">
    <property type="entry name" value="PROKAR_LIPOPROTEIN"/>
    <property type="match status" value="1"/>
</dbReference>